<dbReference type="AlphaFoldDB" id="A0AAV3WLL3"/>
<gene>
    <name evidence="2" type="ORF">MiSe_67780</name>
</gene>
<evidence type="ECO:0000313" key="2">
    <source>
        <dbReference type="EMBL" id="GET41964.1"/>
    </source>
</evidence>
<protein>
    <recommendedName>
        <fullName evidence="4">Transposase</fullName>
    </recommendedName>
</protein>
<dbReference type="EMBL" id="BLAY01000142">
    <property type="protein sequence ID" value="GET41964.1"/>
    <property type="molecule type" value="Genomic_DNA"/>
</dbReference>
<sequence length="89" mass="10180">MVMGLCLLVYNQAQRKLRQALESAGSIRNQVKKLTNKPTMRWVFQMFQAVHLVTLNGADQVSNLTSERQQILNYLGQVCGQYYLMVEDG</sequence>
<evidence type="ECO:0000313" key="3">
    <source>
        <dbReference type="Proteomes" id="UP001050975"/>
    </source>
</evidence>
<organism evidence="2 3">
    <name type="scientific">Microseira wollei NIES-4236</name>
    <dbReference type="NCBI Taxonomy" id="2530354"/>
    <lineage>
        <taxon>Bacteria</taxon>
        <taxon>Bacillati</taxon>
        <taxon>Cyanobacteriota</taxon>
        <taxon>Cyanophyceae</taxon>
        <taxon>Oscillatoriophycideae</taxon>
        <taxon>Aerosakkonematales</taxon>
        <taxon>Aerosakkonemataceae</taxon>
        <taxon>Microseira</taxon>
    </lineage>
</organism>
<reference evidence="2" key="1">
    <citation type="submission" date="2019-10" db="EMBL/GenBank/DDBJ databases">
        <title>Draft genome sequece of Microseira wollei NIES-4236.</title>
        <authorList>
            <person name="Yamaguchi H."/>
            <person name="Suzuki S."/>
            <person name="Kawachi M."/>
        </authorList>
    </citation>
    <scope>NUCLEOTIDE SEQUENCE</scope>
    <source>
        <strain evidence="2">NIES-4236</strain>
    </source>
</reference>
<feature type="coiled-coil region" evidence="1">
    <location>
        <begin position="10"/>
        <end position="37"/>
    </location>
</feature>
<name>A0AAV3WLL3_9CYAN</name>
<keyword evidence="1" id="KW-0175">Coiled coil</keyword>
<comment type="caution">
    <text evidence="2">The sequence shown here is derived from an EMBL/GenBank/DDBJ whole genome shotgun (WGS) entry which is preliminary data.</text>
</comment>
<keyword evidence="3" id="KW-1185">Reference proteome</keyword>
<proteinExistence type="predicted"/>
<dbReference type="Proteomes" id="UP001050975">
    <property type="component" value="Unassembled WGS sequence"/>
</dbReference>
<accession>A0AAV3WLL3</accession>
<evidence type="ECO:0000256" key="1">
    <source>
        <dbReference type="SAM" id="Coils"/>
    </source>
</evidence>
<evidence type="ECO:0008006" key="4">
    <source>
        <dbReference type="Google" id="ProtNLM"/>
    </source>
</evidence>